<protein>
    <submittedName>
        <fullName evidence="1">ORF1 protein</fullName>
    </submittedName>
</protein>
<dbReference type="RefSeq" id="YP_010790250.1">
    <property type="nucleotide sequence ID" value="NC_075381.1"/>
</dbReference>
<evidence type="ECO:0000313" key="2">
    <source>
        <dbReference type="Proteomes" id="UP000289143"/>
    </source>
</evidence>
<proteinExistence type="predicted"/>
<name>A0A3G2YTE3_9VIRU</name>
<dbReference type="KEGG" id="vg:80527572"/>
<sequence>MVVPRHRRARRWRTRWRRGRYHPRNTYPWRRHWYRRWHRRNQWRRRPYEVLKEVRPKGQTSLVVTGWEILGSVGSIITWTETGGIIKQLIKANNEVTYLYEMGITKENKDDKDEKTNTAEYKHFCGGYGGAWFTLGGLALRARYGMARFSKPLTGFTWIKFLGARVYLRQGWDVSYLFRWNTHHGGEKEHQAEKKWVHPGTMLNTPGHVTVLAHNHTFCCKAKKLKIKRPPAFSGWFDIDAFYSTLLGGYFWTAFDPWNPLGFRPINKSGSDVSIQHQQNCKYGNKSNCNDYSYFNFWWKDRTANQHGNQQPLWTNRKCFDKKFVDHAESGDGWNWWKMLWGQGDTTYFNGDQKPAFSPFAPPVYQASKQNTLWFQYKFFFKVGGRTLEANVPNFPIQEVYDPPSKGCQAGCKTCLQPGDLDKDGFIRRKKFKQLTESPLRKKLVKQLQKVLSRKIRKRIKRKVHWGCNSVYRY</sequence>
<organism evidence="1 2">
    <name type="scientific">Anelloviridae sp</name>
    <dbReference type="NCBI Taxonomy" id="2055263"/>
    <lineage>
        <taxon>Viruses</taxon>
        <taxon>Monodnaviria</taxon>
        <taxon>Shotokuvirae</taxon>
        <taxon>Commensaviricota</taxon>
        <taxon>Cardeaviricetes</taxon>
        <taxon>Sanitavirales</taxon>
        <taxon>Anelloviridae</taxon>
    </lineage>
</organism>
<dbReference type="EMBL" id="MK012527">
    <property type="protein sequence ID" value="AYP28954.1"/>
    <property type="molecule type" value="Genomic_DNA"/>
</dbReference>
<dbReference type="Proteomes" id="UP000289143">
    <property type="component" value="Segment"/>
</dbReference>
<accession>A0A3G2YTE3</accession>
<evidence type="ECO:0000313" key="1">
    <source>
        <dbReference type="EMBL" id="AYP28954.1"/>
    </source>
</evidence>
<keyword evidence="2" id="KW-1185">Reference proteome</keyword>
<reference evidence="1 2" key="1">
    <citation type="submission" date="2018-10" db="EMBL/GenBank/DDBJ databases">
        <title>Uncovering a Universe of Circular DNA Viruses in Animal Metagenomes.</title>
        <authorList>
            <person name="Tisza M."/>
            <person name="Buck C."/>
            <person name="Pastrana D."/>
            <person name="Welch N."/>
            <person name="Peretti A."/>
        </authorList>
    </citation>
    <scope>NUCLEOTIDE SEQUENCE [LARGE SCALE GENOMIC DNA]</scope>
    <source>
        <strain evidence="1">Ctcf007</strain>
    </source>
</reference>
<dbReference type="GeneID" id="80527572"/>